<dbReference type="InterPro" id="IPR007865">
    <property type="entry name" value="Aminopep_P_N"/>
</dbReference>
<dbReference type="GO" id="GO:0004177">
    <property type="term" value="F:aminopeptidase activity"/>
    <property type="evidence" value="ECO:0007669"/>
    <property type="project" value="UniProtKB-KW"/>
</dbReference>
<dbReference type="GeneID" id="101853254"/>
<feature type="domain" description="Aminopeptidase P N-terminal" evidence="6">
    <location>
        <begin position="59"/>
        <end position="204"/>
    </location>
</feature>
<evidence type="ECO:0000256" key="1">
    <source>
        <dbReference type="ARBA" id="ARBA00001936"/>
    </source>
</evidence>
<dbReference type="SUPFAM" id="SSF55920">
    <property type="entry name" value="Creatinase/aminopeptidase"/>
    <property type="match status" value="1"/>
</dbReference>
<dbReference type="InterPro" id="IPR036005">
    <property type="entry name" value="Creatinase/aminopeptidase-like"/>
</dbReference>
<accession>A0ABM0JZY2</accession>
<sequence>MRNISSKSFLSLRHIVGCCKVSCITLSHWGITTSFRRFGQPASQTHPHLIAEGEVTPGITRAEYHQRRCKLVQAAVKTFRGVKSVKDHLFIFPSSTTSYMTNDIPYPFRQNTDFLYFSGFLEPDSLLLIEANHKSVDGAHVSHLFVPRRDPSRELWDGPRSGTDGAIKLTGVDASFTTGELGKYLQYYNHQHKDYVLWYNHGRPVHADFHHRILEQVMKDQKHKCVENPTMNCHKLRALKSPAEVQLMQRSADIASEAFMETMKFSRPMVNEAHLWAKMDFECRIRGAEFLAYPPVVAGGTRANIIHYITNNQVIVDGDLVLMDAGCELHGYASDLTRTWPVSGKFTKPQKELYNATLRVQEACIKLCTNQYSLDELFHEMLLLLAEELTHLGIIAAESSPEEKLQLARKFCPHHVGHYLGMDVHDTSTMSRKAKLKPNMVITIEPGIYIREDDFTVSPEYRGIGIRVEDNILITDSAPLNLSASCPKEIEEIEGIMAARA</sequence>
<evidence type="ECO:0000256" key="2">
    <source>
        <dbReference type="ARBA" id="ARBA00008766"/>
    </source>
</evidence>
<dbReference type="InterPro" id="IPR029149">
    <property type="entry name" value="Creatin/AminoP/Spt16_N"/>
</dbReference>
<dbReference type="Proteomes" id="UP000694888">
    <property type="component" value="Unplaced"/>
</dbReference>
<dbReference type="Gene3D" id="3.90.230.10">
    <property type="entry name" value="Creatinase/methionine aminopeptidase superfamily"/>
    <property type="match status" value="1"/>
</dbReference>
<gene>
    <name evidence="8" type="primary">LOC101853254</name>
</gene>
<dbReference type="Pfam" id="PF05195">
    <property type="entry name" value="AMP_N"/>
    <property type="match status" value="1"/>
</dbReference>
<organism evidence="7 8">
    <name type="scientific">Aplysia californica</name>
    <name type="common">California sea hare</name>
    <dbReference type="NCBI Taxonomy" id="6500"/>
    <lineage>
        <taxon>Eukaryota</taxon>
        <taxon>Metazoa</taxon>
        <taxon>Spiralia</taxon>
        <taxon>Lophotrochozoa</taxon>
        <taxon>Mollusca</taxon>
        <taxon>Gastropoda</taxon>
        <taxon>Heterobranchia</taxon>
        <taxon>Euthyneura</taxon>
        <taxon>Tectipleura</taxon>
        <taxon>Aplysiida</taxon>
        <taxon>Aplysioidea</taxon>
        <taxon>Aplysiidae</taxon>
        <taxon>Aplysia</taxon>
    </lineage>
</organism>
<dbReference type="InterPro" id="IPR052433">
    <property type="entry name" value="X-Pro_dipept-like"/>
</dbReference>
<keyword evidence="3" id="KW-0479">Metal-binding</keyword>
<protein>
    <submittedName>
        <fullName evidence="8">Xaa-Pro aminopeptidase 3</fullName>
    </submittedName>
</protein>
<dbReference type="CDD" id="cd01087">
    <property type="entry name" value="Prolidase"/>
    <property type="match status" value="1"/>
</dbReference>
<reference evidence="8" key="1">
    <citation type="submission" date="2025-08" db="UniProtKB">
        <authorList>
            <consortium name="RefSeq"/>
        </authorList>
    </citation>
    <scope>IDENTIFICATION</scope>
</reference>
<dbReference type="Pfam" id="PF00557">
    <property type="entry name" value="Peptidase_M24"/>
    <property type="match status" value="1"/>
</dbReference>
<evidence type="ECO:0000313" key="7">
    <source>
        <dbReference type="Proteomes" id="UP000694888"/>
    </source>
</evidence>
<keyword evidence="4" id="KW-0378">Hydrolase</keyword>
<evidence type="ECO:0000313" key="8">
    <source>
        <dbReference type="RefSeq" id="XP_005105486.1"/>
    </source>
</evidence>
<evidence type="ECO:0000256" key="5">
    <source>
        <dbReference type="ARBA" id="ARBA00023211"/>
    </source>
</evidence>
<proteinExistence type="inferred from homology"/>
<keyword evidence="8" id="KW-0645">Protease</keyword>
<evidence type="ECO:0000259" key="6">
    <source>
        <dbReference type="SMART" id="SM01011"/>
    </source>
</evidence>
<evidence type="ECO:0000256" key="3">
    <source>
        <dbReference type="ARBA" id="ARBA00022723"/>
    </source>
</evidence>
<dbReference type="Gene3D" id="3.40.350.10">
    <property type="entry name" value="Creatinase/prolidase N-terminal domain"/>
    <property type="match status" value="1"/>
</dbReference>
<evidence type="ECO:0000256" key="4">
    <source>
        <dbReference type="ARBA" id="ARBA00022801"/>
    </source>
</evidence>
<comment type="similarity">
    <text evidence="2">Belongs to the peptidase M24B family.</text>
</comment>
<dbReference type="PANTHER" id="PTHR43226:SF4">
    <property type="entry name" value="XAA-PRO AMINOPEPTIDASE 3"/>
    <property type="match status" value="1"/>
</dbReference>
<dbReference type="InterPro" id="IPR000994">
    <property type="entry name" value="Pept_M24"/>
</dbReference>
<comment type="cofactor">
    <cofactor evidence="1">
        <name>Mn(2+)</name>
        <dbReference type="ChEBI" id="CHEBI:29035"/>
    </cofactor>
</comment>
<name>A0ABM0JZY2_APLCA</name>
<dbReference type="RefSeq" id="XP_005105486.1">
    <property type="nucleotide sequence ID" value="XM_005105429.3"/>
</dbReference>
<keyword evidence="7" id="KW-1185">Reference proteome</keyword>
<dbReference type="SMART" id="SM01011">
    <property type="entry name" value="AMP_N"/>
    <property type="match status" value="1"/>
</dbReference>
<keyword evidence="5" id="KW-0464">Manganese</keyword>
<dbReference type="SUPFAM" id="SSF53092">
    <property type="entry name" value="Creatinase/prolidase N-terminal domain"/>
    <property type="match status" value="1"/>
</dbReference>
<keyword evidence="8" id="KW-0031">Aminopeptidase</keyword>
<dbReference type="PANTHER" id="PTHR43226">
    <property type="entry name" value="XAA-PRO AMINOPEPTIDASE 3"/>
    <property type="match status" value="1"/>
</dbReference>